<dbReference type="SMART" id="SM00028">
    <property type="entry name" value="TPR"/>
    <property type="match status" value="2"/>
</dbReference>
<dbReference type="InterPro" id="IPR056277">
    <property type="entry name" value="PPIase_AIP"/>
</dbReference>
<dbReference type="InterPro" id="IPR011990">
    <property type="entry name" value="TPR-like_helical_dom_sf"/>
</dbReference>
<sequence>MSASNEPPRVVKKILASGRGQLPAFEKDDKAIVDYEVFVPKVEPGPNQPMPESLDDYRSVDSTRKAFPHGFGQPLELVIGKQFNWTMFETCVRTMLVNEIAQFDMQMRDASPFPLTVARLRDAANPCKEKKHVHRCAAMGTAAYSTGYEELDEYIQNPTPVRVIINLKNYISANDYTAERWQLNNEQRLECVGSYREEGNRLFKEKQYDAAKEKYREALTILDTLILNEKPGDPEWIELDQKNLPLYLNLSQCYLNLGNYYEAIGATEEALKRDPTNEKGLFRKAKGLIAVWDLDTAEECLQTLRSEHPSSEAVVAKELELLAAKRVEKLASDKNVYKAMFGKK</sequence>
<evidence type="ECO:0000313" key="8">
    <source>
        <dbReference type="WBParaSite" id="Pan_g19566.t2"/>
    </source>
</evidence>
<accession>A0A7E4VDK0</accession>
<dbReference type="Pfam" id="PF07719">
    <property type="entry name" value="TPR_2"/>
    <property type="match status" value="1"/>
</dbReference>
<protein>
    <submittedName>
        <fullName evidence="8">TPR_REGION domain-containing protein</fullName>
    </submittedName>
</protein>
<feature type="repeat" description="TPR" evidence="5">
    <location>
        <begin position="244"/>
        <end position="277"/>
    </location>
</feature>
<feature type="domain" description="AIP/AIPL N-terminal FKBP-type PPIase" evidence="6">
    <location>
        <begin position="56"/>
        <end position="167"/>
    </location>
</feature>
<dbReference type="SUPFAM" id="SSF48452">
    <property type="entry name" value="TPR-like"/>
    <property type="match status" value="1"/>
</dbReference>
<dbReference type="InterPro" id="IPR039663">
    <property type="entry name" value="AIP/AIPL1/TTC9"/>
</dbReference>
<dbReference type="GO" id="GO:0005737">
    <property type="term" value="C:cytoplasm"/>
    <property type="evidence" value="ECO:0007669"/>
    <property type="project" value="UniProtKB-SubCell"/>
</dbReference>
<dbReference type="InterPro" id="IPR046357">
    <property type="entry name" value="PPIase_dom_sf"/>
</dbReference>
<dbReference type="GO" id="GO:0003755">
    <property type="term" value="F:peptidyl-prolyl cis-trans isomerase activity"/>
    <property type="evidence" value="ECO:0007669"/>
    <property type="project" value="InterPro"/>
</dbReference>
<dbReference type="PROSITE" id="PS50005">
    <property type="entry name" value="TPR"/>
    <property type="match status" value="1"/>
</dbReference>
<keyword evidence="7" id="KW-1185">Reference proteome</keyword>
<evidence type="ECO:0000313" key="7">
    <source>
        <dbReference type="Proteomes" id="UP000492821"/>
    </source>
</evidence>
<comment type="subcellular location">
    <subcellularLocation>
        <location evidence="1">Cytoplasm</location>
    </subcellularLocation>
</comment>
<evidence type="ECO:0000256" key="1">
    <source>
        <dbReference type="ARBA" id="ARBA00004496"/>
    </source>
</evidence>
<dbReference type="Gene3D" id="3.10.50.40">
    <property type="match status" value="1"/>
</dbReference>
<evidence type="ECO:0000256" key="3">
    <source>
        <dbReference type="ARBA" id="ARBA00022737"/>
    </source>
</evidence>
<dbReference type="Gene3D" id="1.25.40.10">
    <property type="entry name" value="Tetratricopeptide repeat domain"/>
    <property type="match status" value="1"/>
</dbReference>
<dbReference type="PANTHER" id="PTHR11242:SF0">
    <property type="entry name" value="TPR_REGION DOMAIN-CONTAINING PROTEIN"/>
    <property type="match status" value="1"/>
</dbReference>
<reference evidence="7" key="1">
    <citation type="journal article" date="2013" name="Genetics">
        <title>The draft genome and transcriptome of Panagrellus redivivus are shaped by the harsh demands of a free-living lifestyle.</title>
        <authorList>
            <person name="Srinivasan J."/>
            <person name="Dillman A.R."/>
            <person name="Macchietto M.G."/>
            <person name="Heikkinen L."/>
            <person name="Lakso M."/>
            <person name="Fracchia K.M."/>
            <person name="Antoshechkin I."/>
            <person name="Mortazavi A."/>
            <person name="Wong G."/>
            <person name="Sternberg P.W."/>
        </authorList>
    </citation>
    <scope>NUCLEOTIDE SEQUENCE [LARGE SCALE GENOMIC DNA]</scope>
    <source>
        <strain evidence="7">MT8872</strain>
    </source>
</reference>
<name>A0A7E4VDK0_PANRE</name>
<dbReference type="AlphaFoldDB" id="A0A7E4VDK0"/>
<evidence type="ECO:0000256" key="2">
    <source>
        <dbReference type="ARBA" id="ARBA00022490"/>
    </source>
</evidence>
<dbReference type="InterPro" id="IPR019734">
    <property type="entry name" value="TPR_rpt"/>
</dbReference>
<evidence type="ECO:0000256" key="5">
    <source>
        <dbReference type="PROSITE-ProRule" id="PRU00339"/>
    </source>
</evidence>
<keyword evidence="3" id="KW-0677">Repeat</keyword>
<evidence type="ECO:0000259" key="6">
    <source>
        <dbReference type="Pfam" id="PF23322"/>
    </source>
</evidence>
<reference evidence="8" key="2">
    <citation type="submission" date="2020-10" db="UniProtKB">
        <authorList>
            <consortium name="WormBaseParasite"/>
        </authorList>
    </citation>
    <scope>IDENTIFICATION</scope>
</reference>
<dbReference type="PANTHER" id="PTHR11242">
    <property type="entry name" value="ARYL HYDROCARBON RECEPTOR INTERACTING PROTEIN RELATED"/>
    <property type="match status" value="1"/>
</dbReference>
<dbReference type="Pfam" id="PF23322">
    <property type="entry name" value="PPIase_AIP"/>
    <property type="match status" value="1"/>
</dbReference>
<evidence type="ECO:0000256" key="4">
    <source>
        <dbReference type="ARBA" id="ARBA00022803"/>
    </source>
</evidence>
<dbReference type="InterPro" id="IPR013105">
    <property type="entry name" value="TPR_2"/>
</dbReference>
<dbReference type="Proteomes" id="UP000492821">
    <property type="component" value="Unassembled WGS sequence"/>
</dbReference>
<organism evidence="7 8">
    <name type="scientific">Panagrellus redivivus</name>
    <name type="common">Microworm</name>
    <dbReference type="NCBI Taxonomy" id="6233"/>
    <lineage>
        <taxon>Eukaryota</taxon>
        <taxon>Metazoa</taxon>
        <taxon>Ecdysozoa</taxon>
        <taxon>Nematoda</taxon>
        <taxon>Chromadorea</taxon>
        <taxon>Rhabditida</taxon>
        <taxon>Tylenchina</taxon>
        <taxon>Panagrolaimomorpha</taxon>
        <taxon>Panagrolaimoidea</taxon>
        <taxon>Panagrolaimidae</taxon>
        <taxon>Panagrellus</taxon>
    </lineage>
</organism>
<dbReference type="WBParaSite" id="Pan_g19566.t2">
    <property type="protein sequence ID" value="Pan_g19566.t2"/>
    <property type="gene ID" value="Pan_g19566"/>
</dbReference>
<keyword evidence="4 5" id="KW-0802">TPR repeat</keyword>
<proteinExistence type="predicted"/>
<keyword evidence="2" id="KW-0963">Cytoplasm</keyword>